<gene>
    <name evidence="2" type="ORF">JRO89_XSUnG0254300</name>
</gene>
<keyword evidence="3" id="KW-1185">Reference proteome</keyword>
<proteinExistence type="predicted"/>
<dbReference type="EMBL" id="JAFEMO010000780">
    <property type="protein sequence ID" value="KAH7510759.1"/>
    <property type="molecule type" value="Genomic_DNA"/>
</dbReference>
<evidence type="ECO:0000259" key="1">
    <source>
        <dbReference type="Pfam" id="PF13456"/>
    </source>
</evidence>
<name>A0ABQ8GWN3_9ROSI</name>
<comment type="caution">
    <text evidence="2">The sequence shown here is derived from an EMBL/GenBank/DDBJ whole genome shotgun (WGS) entry which is preliminary data.</text>
</comment>
<dbReference type="Proteomes" id="UP000827721">
    <property type="component" value="Unassembled WGS sequence"/>
</dbReference>
<dbReference type="PANTHER" id="PTHR47074">
    <property type="entry name" value="BNAC02G40300D PROTEIN"/>
    <property type="match status" value="1"/>
</dbReference>
<dbReference type="InterPro" id="IPR012337">
    <property type="entry name" value="RNaseH-like_sf"/>
</dbReference>
<feature type="domain" description="RNase H type-1" evidence="1">
    <location>
        <begin position="194"/>
        <end position="312"/>
    </location>
</feature>
<protein>
    <recommendedName>
        <fullName evidence="1">RNase H type-1 domain-containing protein</fullName>
    </recommendedName>
</protein>
<dbReference type="InterPro" id="IPR044730">
    <property type="entry name" value="RNase_H-like_dom_plant"/>
</dbReference>
<dbReference type="SUPFAM" id="SSF53098">
    <property type="entry name" value="Ribonuclease H-like"/>
    <property type="match status" value="1"/>
</dbReference>
<dbReference type="Pfam" id="PF13456">
    <property type="entry name" value="RVT_3"/>
    <property type="match status" value="1"/>
</dbReference>
<dbReference type="Gene3D" id="3.30.420.10">
    <property type="entry name" value="Ribonuclease H-like superfamily/Ribonuclease H"/>
    <property type="match status" value="1"/>
</dbReference>
<dbReference type="PANTHER" id="PTHR47074:SF11">
    <property type="entry name" value="REVERSE TRANSCRIPTASE-LIKE PROTEIN"/>
    <property type="match status" value="1"/>
</dbReference>
<evidence type="ECO:0000313" key="3">
    <source>
        <dbReference type="Proteomes" id="UP000827721"/>
    </source>
</evidence>
<reference evidence="2 3" key="1">
    <citation type="submission" date="2021-02" db="EMBL/GenBank/DDBJ databases">
        <title>Plant Genome Project.</title>
        <authorList>
            <person name="Zhang R.-G."/>
        </authorList>
    </citation>
    <scope>NUCLEOTIDE SEQUENCE [LARGE SCALE GENOMIC DNA]</scope>
    <source>
        <tissue evidence="2">Leaves</tissue>
    </source>
</reference>
<dbReference type="InterPro" id="IPR052929">
    <property type="entry name" value="RNase_H-like_EbsB-rel"/>
</dbReference>
<dbReference type="CDD" id="cd06222">
    <property type="entry name" value="RNase_H_like"/>
    <property type="match status" value="1"/>
</dbReference>
<dbReference type="InterPro" id="IPR002156">
    <property type="entry name" value="RNaseH_domain"/>
</dbReference>
<dbReference type="InterPro" id="IPR036397">
    <property type="entry name" value="RNaseH_sf"/>
</dbReference>
<organism evidence="2 3">
    <name type="scientific">Xanthoceras sorbifolium</name>
    <dbReference type="NCBI Taxonomy" id="99658"/>
    <lineage>
        <taxon>Eukaryota</taxon>
        <taxon>Viridiplantae</taxon>
        <taxon>Streptophyta</taxon>
        <taxon>Embryophyta</taxon>
        <taxon>Tracheophyta</taxon>
        <taxon>Spermatophyta</taxon>
        <taxon>Magnoliopsida</taxon>
        <taxon>eudicotyledons</taxon>
        <taxon>Gunneridae</taxon>
        <taxon>Pentapetalae</taxon>
        <taxon>rosids</taxon>
        <taxon>malvids</taxon>
        <taxon>Sapindales</taxon>
        <taxon>Sapindaceae</taxon>
        <taxon>Xanthoceroideae</taxon>
        <taxon>Xanthoceras</taxon>
    </lineage>
</organism>
<evidence type="ECO:0000313" key="2">
    <source>
        <dbReference type="EMBL" id="KAH7510759.1"/>
    </source>
</evidence>
<sequence length="345" mass="38130">MLWDELTACSPSIMCTYGGQKDLKEKEERIRLGQFLMGLNEIYSAVRGQIMLMHPLPTVKKEYSLLCEEEKQRGLTDIKGTDLVHAMIVHKLHGKDVQPPNRSRKPAAHQTSVEMHQDIVKTSTEQNPQFTSEELAQIKAFFRNGKNTAHANYTGPFWLSFRIPSSDPSSCLPNCNNSASMKWTRPPTGCFKLNTDAATDFSNNKVGLGAIIRNDLGRVMVVSAARVDGSVPVDTAEALAIIDVVQLALEMNIHPIQIESDSKGVMDLLNGLGSSRTTLGLLVDSILCHPLRPQIMSFSFSPRASYAVAHALFRLALSLEEKAVWKEDIHDSLFSIILADCHGSV</sequence>
<accession>A0ABQ8GWN3</accession>